<comment type="pathway">
    <text evidence="1">Purine metabolism; IMP biosynthesis via de novo pathway; 5-amino-1-(5-phospho-D-ribosyl)imidazole-4-carboxamide from 5-amino-1-(5-phospho-D-ribosyl)imidazole-4-carboxylate: step 1/2.</text>
</comment>
<dbReference type="InterPro" id="IPR050089">
    <property type="entry name" value="SAICAR_synthetase"/>
</dbReference>
<sequence length="237" mass="26095">MNANEKIYSGKTKDIYALPNGNILLAFKDDVTGADGVIDPGANTVIGKVEGKGRKSLAMTDYFFKGLRAANIPTHLVQLDIEQGTMEVRRAEPLGKDVNGAGGLEFVCRTRPWGSFVRRYKQYIRDTEQKLDYLVEITLKDDERGDPLINDDTLVALGLLSPSHLQQAKDITRNVCRIVETDLRGKGLTLIDMKIELGLVDDEVVVIDEISADAMRVMDDTGTVLAHGTVYEKLIGA</sequence>
<dbReference type="InterPro" id="IPR028923">
    <property type="entry name" value="SAICAR_synt/ADE2_N"/>
</dbReference>
<keyword evidence="3" id="KW-0436">Ligase</keyword>
<name>A0ABN0YHN4_9CAUL</name>
<keyword evidence="6" id="KW-0067">ATP-binding</keyword>
<dbReference type="PANTHER" id="PTHR43599:SF3">
    <property type="entry name" value="SI:DKEY-6E2.2"/>
    <property type="match status" value="1"/>
</dbReference>
<evidence type="ECO:0000256" key="3">
    <source>
        <dbReference type="ARBA" id="ARBA00022598"/>
    </source>
</evidence>
<evidence type="ECO:0000313" key="10">
    <source>
        <dbReference type="Proteomes" id="UP001500791"/>
    </source>
</evidence>
<accession>A0ABN0YHN4</accession>
<evidence type="ECO:0000256" key="2">
    <source>
        <dbReference type="ARBA" id="ARBA00012217"/>
    </source>
</evidence>
<dbReference type="EC" id="6.3.2.6" evidence="2"/>
<reference evidence="9 10" key="1">
    <citation type="journal article" date="2019" name="Int. J. Syst. Evol. Microbiol.">
        <title>The Global Catalogue of Microorganisms (GCM) 10K type strain sequencing project: providing services to taxonomists for standard genome sequencing and annotation.</title>
        <authorList>
            <consortium name="The Broad Institute Genomics Platform"/>
            <consortium name="The Broad Institute Genome Sequencing Center for Infectious Disease"/>
            <person name="Wu L."/>
            <person name="Ma J."/>
        </authorList>
    </citation>
    <scope>NUCLEOTIDE SEQUENCE [LARGE SCALE GENOMIC DNA]</scope>
    <source>
        <strain evidence="9 10">JCM 13476</strain>
    </source>
</reference>
<dbReference type="Proteomes" id="UP001500791">
    <property type="component" value="Unassembled WGS sequence"/>
</dbReference>
<evidence type="ECO:0000256" key="6">
    <source>
        <dbReference type="ARBA" id="ARBA00022840"/>
    </source>
</evidence>
<evidence type="ECO:0000256" key="7">
    <source>
        <dbReference type="ARBA" id="ARBA00048475"/>
    </source>
</evidence>
<proteinExistence type="predicted"/>
<dbReference type="Gene3D" id="3.30.200.20">
    <property type="entry name" value="Phosphorylase Kinase, domain 1"/>
    <property type="match status" value="1"/>
</dbReference>
<organism evidence="9 10">
    <name type="scientific">Brevundimonas terrae</name>
    <dbReference type="NCBI Taxonomy" id="363631"/>
    <lineage>
        <taxon>Bacteria</taxon>
        <taxon>Pseudomonadati</taxon>
        <taxon>Pseudomonadota</taxon>
        <taxon>Alphaproteobacteria</taxon>
        <taxon>Caulobacterales</taxon>
        <taxon>Caulobacteraceae</taxon>
        <taxon>Brevundimonas</taxon>
    </lineage>
</organism>
<evidence type="ECO:0000256" key="1">
    <source>
        <dbReference type="ARBA" id="ARBA00004672"/>
    </source>
</evidence>
<feature type="domain" description="SAICAR synthetase/ADE2 N-terminal" evidence="8">
    <location>
        <begin position="6"/>
        <end position="221"/>
    </location>
</feature>
<dbReference type="Pfam" id="PF01259">
    <property type="entry name" value="SAICAR_synt"/>
    <property type="match status" value="1"/>
</dbReference>
<dbReference type="PANTHER" id="PTHR43599">
    <property type="entry name" value="MULTIFUNCTIONAL PROTEIN ADE2"/>
    <property type="match status" value="1"/>
</dbReference>
<dbReference type="Gene3D" id="3.30.470.20">
    <property type="entry name" value="ATP-grasp fold, B domain"/>
    <property type="match status" value="1"/>
</dbReference>
<evidence type="ECO:0000313" key="9">
    <source>
        <dbReference type="EMBL" id="GAA0396015.1"/>
    </source>
</evidence>
<dbReference type="SUPFAM" id="SSF56104">
    <property type="entry name" value="SAICAR synthase-like"/>
    <property type="match status" value="1"/>
</dbReference>
<evidence type="ECO:0000256" key="5">
    <source>
        <dbReference type="ARBA" id="ARBA00022755"/>
    </source>
</evidence>
<evidence type="ECO:0000256" key="4">
    <source>
        <dbReference type="ARBA" id="ARBA00022741"/>
    </source>
</evidence>
<protein>
    <recommendedName>
        <fullName evidence="2">phosphoribosylaminoimidazolesuccinocarboxamide synthase</fullName>
        <ecNumber evidence="2">6.3.2.6</ecNumber>
    </recommendedName>
</protein>
<keyword evidence="5" id="KW-0658">Purine biosynthesis</keyword>
<dbReference type="EMBL" id="BAAAEJ010000008">
    <property type="protein sequence ID" value="GAA0396015.1"/>
    <property type="molecule type" value="Genomic_DNA"/>
</dbReference>
<keyword evidence="10" id="KW-1185">Reference proteome</keyword>
<keyword evidence="4" id="KW-0547">Nucleotide-binding</keyword>
<comment type="caution">
    <text evidence="9">The sequence shown here is derived from an EMBL/GenBank/DDBJ whole genome shotgun (WGS) entry which is preliminary data.</text>
</comment>
<comment type="catalytic activity">
    <reaction evidence="7">
        <text>5-amino-1-(5-phospho-D-ribosyl)imidazole-4-carboxylate + L-aspartate + ATP = (2S)-2-[5-amino-1-(5-phospho-beta-D-ribosyl)imidazole-4-carboxamido]succinate + ADP + phosphate + 2 H(+)</text>
        <dbReference type="Rhea" id="RHEA:22628"/>
        <dbReference type="ChEBI" id="CHEBI:15378"/>
        <dbReference type="ChEBI" id="CHEBI:29991"/>
        <dbReference type="ChEBI" id="CHEBI:30616"/>
        <dbReference type="ChEBI" id="CHEBI:43474"/>
        <dbReference type="ChEBI" id="CHEBI:58443"/>
        <dbReference type="ChEBI" id="CHEBI:77657"/>
        <dbReference type="ChEBI" id="CHEBI:456216"/>
        <dbReference type="EC" id="6.3.2.6"/>
    </reaction>
</comment>
<gene>
    <name evidence="9" type="ORF">GCM10009093_23250</name>
</gene>
<evidence type="ECO:0000259" key="8">
    <source>
        <dbReference type="Pfam" id="PF01259"/>
    </source>
</evidence>
<dbReference type="RefSeq" id="WP_167177981.1">
    <property type="nucleotide sequence ID" value="NZ_BAAAEJ010000008.1"/>
</dbReference>